<evidence type="ECO:0000313" key="1">
    <source>
        <dbReference type="EMBL" id="VDN57688.1"/>
    </source>
</evidence>
<reference evidence="4" key="1">
    <citation type="submission" date="2017-02" db="UniProtKB">
        <authorList>
            <consortium name="WormBaseParasite"/>
        </authorList>
    </citation>
    <scope>IDENTIFICATION</scope>
</reference>
<dbReference type="WBParaSite" id="DME_0000365601-mRNA-1">
    <property type="protein sequence ID" value="DME_0000365601-mRNA-1"/>
    <property type="gene ID" value="DME_0000365601"/>
</dbReference>
<sequence length="65" mass="7688">MPGTFKESNHEIETQIASPDDTEEAIYKYYKTKEIFREASMNEFNKRIPEDDLNGMKKESFFGFI</sequence>
<evidence type="ECO:0000313" key="4">
    <source>
        <dbReference type="WBParaSite" id="DME_0000365601-mRNA-1"/>
    </source>
</evidence>
<dbReference type="AlphaFoldDB" id="A0A0N4U9A6"/>
<dbReference type="EMBL" id="UYYG01001162">
    <property type="protein sequence ID" value="VDN57688.1"/>
    <property type="molecule type" value="Genomic_DNA"/>
</dbReference>
<accession>A0A0N4U9A6</accession>
<dbReference type="Proteomes" id="UP000274756">
    <property type="component" value="Unassembled WGS sequence"/>
</dbReference>
<dbReference type="Proteomes" id="UP000038040">
    <property type="component" value="Unplaced"/>
</dbReference>
<proteinExistence type="predicted"/>
<organism evidence="2 4">
    <name type="scientific">Dracunculus medinensis</name>
    <name type="common">Guinea worm</name>
    <dbReference type="NCBI Taxonomy" id="318479"/>
    <lineage>
        <taxon>Eukaryota</taxon>
        <taxon>Metazoa</taxon>
        <taxon>Ecdysozoa</taxon>
        <taxon>Nematoda</taxon>
        <taxon>Chromadorea</taxon>
        <taxon>Rhabditida</taxon>
        <taxon>Spirurina</taxon>
        <taxon>Dracunculoidea</taxon>
        <taxon>Dracunculidae</taxon>
        <taxon>Dracunculus</taxon>
    </lineage>
</organism>
<protein>
    <submittedName>
        <fullName evidence="1 4">Uncharacterized protein</fullName>
    </submittedName>
</protein>
<evidence type="ECO:0000313" key="2">
    <source>
        <dbReference type="Proteomes" id="UP000038040"/>
    </source>
</evidence>
<keyword evidence="3" id="KW-1185">Reference proteome</keyword>
<reference evidence="1 3" key="2">
    <citation type="submission" date="2018-11" db="EMBL/GenBank/DDBJ databases">
        <authorList>
            <consortium name="Pathogen Informatics"/>
        </authorList>
    </citation>
    <scope>NUCLEOTIDE SEQUENCE [LARGE SCALE GENOMIC DNA]</scope>
</reference>
<name>A0A0N4U9A6_DRAME</name>
<gene>
    <name evidence="1" type="ORF">DME_LOCUS7661</name>
</gene>
<evidence type="ECO:0000313" key="3">
    <source>
        <dbReference type="Proteomes" id="UP000274756"/>
    </source>
</evidence>